<accession>A0ABD0TC87</accession>
<evidence type="ECO:0000259" key="10">
    <source>
        <dbReference type="Pfam" id="PF04083"/>
    </source>
</evidence>
<feature type="domain" description="Partial AB-hydrolase lipase" evidence="10">
    <location>
        <begin position="50"/>
        <end position="110"/>
    </location>
</feature>
<dbReference type="Gene3D" id="3.40.50.1820">
    <property type="entry name" value="alpha/beta hydrolase"/>
    <property type="match status" value="1"/>
</dbReference>
<reference evidence="11 12" key="1">
    <citation type="submission" date="2024-06" db="EMBL/GenBank/DDBJ databases">
        <title>A chromosome-level genome assembly of beet webworm, Loxostege sticticalis.</title>
        <authorList>
            <person name="Zhang Y."/>
        </authorList>
    </citation>
    <scope>NUCLEOTIDE SEQUENCE [LARGE SCALE GENOMIC DNA]</scope>
    <source>
        <strain evidence="11">AQ028</strain>
        <tissue evidence="11">Male pupae</tissue>
    </source>
</reference>
<dbReference type="EMBL" id="JBEDNZ010000006">
    <property type="protein sequence ID" value="KAL0840904.1"/>
    <property type="molecule type" value="Genomic_DNA"/>
</dbReference>
<feature type="active site" description="Charge relay system" evidence="8">
    <location>
        <position position="361"/>
    </location>
</feature>
<dbReference type="Pfam" id="PF04083">
    <property type="entry name" value="Abhydro_lipase"/>
    <property type="match status" value="1"/>
</dbReference>
<keyword evidence="6" id="KW-0325">Glycoprotein</keyword>
<dbReference type="InterPro" id="IPR029058">
    <property type="entry name" value="AB_hydrolase_fold"/>
</dbReference>
<dbReference type="Proteomes" id="UP001549921">
    <property type="component" value="Unassembled WGS sequence"/>
</dbReference>
<protein>
    <recommendedName>
        <fullName evidence="7">Lipase</fullName>
    </recommendedName>
</protein>
<keyword evidence="3 7" id="KW-0378">Hydrolase</keyword>
<organism evidence="11 12">
    <name type="scientific">Loxostege sticticalis</name>
    <name type="common">Beet webworm moth</name>
    <dbReference type="NCBI Taxonomy" id="481309"/>
    <lineage>
        <taxon>Eukaryota</taxon>
        <taxon>Metazoa</taxon>
        <taxon>Ecdysozoa</taxon>
        <taxon>Arthropoda</taxon>
        <taxon>Hexapoda</taxon>
        <taxon>Insecta</taxon>
        <taxon>Pterygota</taxon>
        <taxon>Neoptera</taxon>
        <taxon>Endopterygota</taxon>
        <taxon>Lepidoptera</taxon>
        <taxon>Glossata</taxon>
        <taxon>Ditrysia</taxon>
        <taxon>Pyraloidea</taxon>
        <taxon>Crambidae</taxon>
        <taxon>Pyraustinae</taxon>
        <taxon>Loxostege</taxon>
    </lineage>
</organism>
<dbReference type="PANTHER" id="PTHR11005">
    <property type="entry name" value="LYSOSOMAL ACID LIPASE-RELATED"/>
    <property type="match status" value="1"/>
</dbReference>
<feature type="active site" description="Charge relay system" evidence="8">
    <location>
        <position position="392"/>
    </location>
</feature>
<feature type="chain" id="PRO_5044775743" description="Lipase" evidence="9">
    <location>
        <begin position="17"/>
        <end position="420"/>
    </location>
</feature>
<dbReference type="SUPFAM" id="SSF53474">
    <property type="entry name" value="alpha/beta-Hydrolases"/>
    <property type="match status" value="1"/>
</dbReference>
<comment type="caution">
    <text evidence="11">The sequence shown here is derived from an EMBL/GenBank/DDBJ whole genome shotgun (WGS) entry which is preliminary data.</text>
</comment>
<comment type="similarity">
    <text evidence="1 7">Belongs to the AB hydrolase superfamily. Lipase family.</text>
</comment>
<feature type="signal peptide" evidence="9">
    <location>
        <begin position="1"/>
        <end position="16"/>
    </location>
</feature>
<name>A0ABD0TC87_LOXSC</name>
<dbReference type="PIRSF" id="PIRSF000862">
    <property type="entry name" value="Steryl_ester_lip"/>
    <property type="match status" value="1"/>
</dbReference>
<dbReference type="InterPro" id="IPR006693">
    <property type="entry name" value="AB_hydrolase_lipase"/>
</dbReference>
<evidence type="ECO:0000256" key="2">
    <source>
        <dbReference type="ARBA" id="ARBA00022729"/>
    </source>
</evidence>
<evidence type="ECO:0000256" key="7">
    <source>
        <dbReference type="PIRNR" id="PIRNR000862"/>
    </source>
</evidence>
<dbReference type="AlphaFoldDB" id="A0ABD0TC87"/>
<evidence type="ECO:0000256" key="4">
    <source>
        <dbReference type="ARBA" id="ARBA00022963"/>
    </source>
</evidence>
<keyword evidence="5" id="KW-0443">Lipid metabolism</keyword>
<dbReference type="InterPro" id="IPR025483">
    <property type="entry name" value="Lipase_euk"/>
</dbReference>
<dbReference type="GO" id="GO:0016787">
    <property type="term" value="F:hydrolase activity"/>
    <property type="evidence" value="ECO:0007669"/>
    <property type="project" value="UniProtKB-KW"/>
</dbReference>
<dbReference type="FunFam" id="3.40.50.1820:FF:000057">
    <property type="entry name" value="Lipase"/>
    <property type="match status" value="1"/>
</dbReference>
<keyword evidence="2 9" id="KW-0732">Signal</keyword>
<dbReference type="GO" id="GO:0016042">
    <property type="term" value="P:lipid catabolic process"/>
    <property type="evidence" value="ECO:0007669"/>
    <property type="project" value="UniProtKB-KW"/>
</dbReference>
<gene>
    <name evidence="11" type="ORF">ABMA28_014703</name>
</gene>
<evidence type="ECO:0000256" key="3">
    <source>
        <dbReference type="ARBA" id="ARBA00022801"/>
    </source>
</evidence>
<evidence type="ECO:0000313" key="12">
    <source>
        <dbReference type="Proteomes" id="UP001549921"/>
    </source>
</evidence>
<keyword evidence="4 7" id="KW-0442">Lipid degradation</keyword>
<feature type="active site" description="Nucleophile" evidence="8">
    <location>
        <position position="190"/>
    </location>
</feature>
<evidence type="ECO:0000256" key="8">
    <source>
        <dbReference type="PIRSR" id="PIRSR000862-1"/>
    </source>
</evidence>
<evidence type="ECO:0000256" key="9">
    <source>
        <dbReference type="SAM" id="SignalP"/>
    </source>
</evidence>
<evidence type="ECO:0000256" key="5">
    <source>
        <dbReference type="ARBA" id="ARBA00023098"/>
    </source>
</evidence>
<evidence type="ECO:0000313" key="11">
    <source>
        <dbReference type="EMBL" id="KAL0840904.1"/>
    </source>
</evidence>
<proteinExistence type="inferred from homology"/>
<evidence type="ECO:0000256" key="1">
    <source>
        <dbReference type="ARBA" id="ARBA00010701"/>
    </source>
</evidence>
<evidence type="ECO:0000256" key="6">
    <source>
        <dbReference type="ARBA" id="ARBA00023180"/>
    </source>
</evidence>
<sequence length="420" mass="47411">MFRLAILVGLLGVALAGKSPNADIIERMVRSHPGARYSNDILEDAQLDVPDLVAKYGYPVESHNVETQDGYGLTMHRIPHGRDSHNKPDPNKPIVFLMHGLLSSSADYLLLGPGRALGYILADLGYDVWLGNARGNYYSRRHRRLNPDSRLNKNFWKFSWDEIGNYDLPAFLDYIEAHTGQSRLHFVGHSQGGTSFLVLASLRPEYNKRFISFQGLAPASFFTHNEHPTFTRIAPLESILESAAFAMGRAEVFGSREFITWFALRYCAEESIFSPICTSIIVSGTSDHFNTTMIPVFLGHAPAGASIRQYAHFAQCINTDSFRRYDHGTLTNLRVYGRRTPPEYDLNKVTAPTFIYYATNDKTVHYQDVRLLASKLPNVKGAFQINSPTFDHLDFLWGSGAKDLFYTKMIRLMREAENAL</sequence>